<dbReference type="AlphaFoldDB" id="A0A382DSY9"/>
<proteinExistence type="predicted"/>
<protein>
    <submittedName>
        <fullName evidence="1">Uncharacterized protein</fullName>
    </submittedName>
</protein>
<organism evidence="1">
    <name type="scientific">marine metagenome</name>
    <dbReference type="NCBI Taxonomy" id="408172"/>
    <lineage>
        <taxon>unclassified sequences</taxon>
        <taxon>metagenomes</taxon>
        <taxon>ecological metagenomes</taxon>
    </lineage>
</organism>
<dbReference type="EMBL" id="UINC01040954">
    <property type="protein sequence ID" value="SVB41550.1"/>
    <property type="molecule type" value="Genomic_DNA"/>
</dbReference>
<feature type="non-terminal residue" evidence="1">
    <location>
        <position position="133"/>
    </location>
</feature>
<accession>A0A382DSY9</accession>
<gene>
    <name evidence="1" type="ORF">METZ01_LOCUS194404</name>
</gene>
<sequence length="133" mass="14965">MKLTRLKALALQAQVSNRPSNQSLTKSESPSNLPSNLQVIEGQKLDKKLDGNGVQNNTVPASYLGLSAKPIIPAQRLRFYWSVLGDCIEDRKAFVFRCTDSQEAEELKILTFSLVYQINDRWKVDLDGLELRA</sequence>
<evidence type="ECO:0000313" key="1">
    <source>
        <dbReference type="EMBL" id="SVB41550.1"/>
    </source>
</evidence>
<reference evidence="1" key="1">
    <citation type="submission" date="2018-05" db="EMBL/GenBank/DDBJ databases">
        <authorList>
            <person name="Lanie J.A."/>
            <person name="Ng W.-L."/>
            <person name="Kazmierczak K.M."/>
            <person name="Andrzejewski T.M."/>
            <person name="Davidsen T.M."/>
            <person name="Wayne K.J."/>
            <person name="Tettelin H."/>
            <person name="Glass J.I."/>
            <person name="Rusch D."/>
            <person name="Podicherti R."/>
            <person name="Tsui H.-C.T."/>
            <person name="Winkler M.E."/>
        </authorList>
    </citation>
    <scope>NUCLEOTIDE SEQUENCE</scope>
</reference>
<name>A0A382DSY9_9ZZZZ</name>